<evidence type="ECO:0000313" key="3">
    <source>
        <dbReference type="WBParaSite" id="Gr19_v10_g1729.t1"/>
    </source>
</evidence>
<feature type="region of interest" description="Disordered" evidence="1">
    <location>
        <begin position="68"/>
        <end position="95"/>
    </location>
</feature>
<proteinExistence type="predicted"/>
<name>A0A914HJU8_GLORO</name>
<organism evidence="2 3">
    <name type="scientific">Globodera rostochiensis</name>
    <name type="common">Golden nematode worm</name>
    <name type="synonym">Heterodera rostochiensis</name>
    <dbReference type="NCBI Taxonomy" id="31243"/>
    <lineage>
        <taxon>Eukaryota</taxon>
        <taxon>Metazoa</taxon>
        <taxon>Ecdysozoa</taxon>
        <taxon>Nematoda</taxon>
        <taxon>Chromadorea</taxon>
        <taxon>Rhabditida</taxon>
        <taxon>Tylenchina</taxon>
        <taxon>Tylenchomorpha</taxon>
        <taxon>Tylenchoidea</taxon>
        <taxon>Heteroderidae</taxon>
        <taxon>Heteroderinae</taxon>
        <taxon>Globodera</taxon>
    </lineage>
</organism>
<sequence length="116" mass="12852">MFILFVKVYKIAILLVLKLMRTRCVMTYYAYAVTGISIKLRVTRDGTQRPVTSSSADEDASLLPYQLQRSSQQGLSASRRRPMPPRGARGPCSHSACFSSSTSNFALKSAVEMRGL</sequence>
<evidence type="ECO:0000256" key="1">
    <source>
        <dbReference type="SAM" id="MobiDB-lite"/>
    </source>
</evidence>
<dbReference type="WBParaSite" id="Gr19_v10_g1729.t1">
    <property type="protein sequence ID" value="Gr19_v10_g1729.t1"/>
    <property type="gene ID" value="Gr19_v10_g1729"/>
</dbReference>
<dbReference type="AlphaFoldDB" id="A0A914HJU8"/>
<accession>A0A914HJU8</accession>
<dbReference type="Proteomes" id="UP000887572">
    <property type="component" value="Unplaced"/>
</dbReference>
<protein>
    <submittedName>
        <fullName evidence="3">Secreted protein</fullName>
    </submittedName>
</protein>
<keyword evidence="2" id="KW-1185">Reference proteome</keyword>
<reference evidence="3" key="1">
    <citation type="submission" date="2022-11" db="UniProtKB">
        <authorList>
            <consortium name="WormBaseParasite"/>
        </authorList>
    </citation>
    <scope>IDENTIFICATION</scope>
</reference>
<feature type="compositionally biased region" description="Low complexity" evidence="1">
    <location>
        <begin position="86"/>
        <end position="95"/>
    </location>
</feature>
<evidence type="ECO:0000313" key="2">
    <source>
        <dbReference type="Proteomes" id="UP000887572"/>
    </source>
</evidence>